<keyword evidence="3" id="KW-1185">Reference proteome</keyword>
<reference evidence="2 3" key="1">
    <citation type="journal article" date="2014" name="Genome Biol. Evol.">
        <title>The genome of the myxosporean Thelohanellus kitauei shows adaptations to nutrient acquisition within its fish host.</title>
        <authorList>
            <person name="Yang Y."/>
            <person name="Xiong J."/>
            <person name="Zhou Z."/>
            <person name="Huo F."/>
            <person name="Miao W."/>
            <person name="Ran C."/>
            <person name="Liu Y."/>
            <person name="Zhang J."/>
            <person name="Feng J."/>
            <person name="Wang M."/>
            <person name="Wang M."/>
            <person name="Wang L."/>
            <person name="Yao B."/>
        </authorList>
    </citation>
    <scope>NUCLEOTIDE SEQUENCE [LARGE SCALE GENOMIC DNA]</scope>
    <source>
        <strain evidence="2">Wuqing</strain>
    </source>
</reference>
<organism evidence="2 3">
    <name type="scientific">Thelohanellus kitauei</name>
    <name type="common">Myxosporean</name>
    <dbReference type="NCBI Taxonomy" id="669202"/>
    <lineage>
        <taxon>Eukaryota</taxon>
        <taxon>Metazoa</taxon>
        <taxon>Cnidaria</taxon>
        <taxon>Myxozoa</taxon>
        <taxon>Myxosporea</taxon>
        <taxon>Bivalvulida</taxon>
        <taxon>Platysporina</taxon>
        <taxon>Myxobolidae</taxon>
        <taxon>Thelohanellus</taxon>
    </lineage>
</organism>
<evidence type="ECO:0000313" key="3">
    <source>
        <dbReference type="Proteomes" id="UP000031668"/>
    </source>
</evidence>
<dbReference type="EMBL" id="JWZT01004031">
    <property type="protein sequence ID" value="KII65028.1"/>
    <property type="molecule type" value="Genomic_DNA"/>
</dbReference>
<feature type="region of interest" description="Disordered" evidence="1">
    <location>
        <begin position="1"/>
        <end position="37"/>
    </location>
</feature>
<accession>A0A0C2J7B2</accession>
<sequence>MSVSNQKSQDNKSEDNKSSGEPDALHESEQQDDDSHYTDISESTLTAMSAANELQMERIFERLRIILYCLHIRQTVDESLVNYFSSSFIEQYMGDDEESGYCTQSDSDEHDSEYFEESNGDDSSSYSDGARCDYTSECSEESNGDDCSRYCEAGNVDEVVHFCDLEDRNDGSEDNTESVNPEFWNDI</sequence>
<comment type="caution">
    <text evidence="2">The sequence shown here is derived from an EMBL/GenBank/DDBJ whole genome shotgun (WGS) entry which is preliminary data.</text>
</comment>
<gene>
    <name evidence="2" type="ORF">RF11_10749</name>
</gene>
<feature type="region of interest" description="Disordered" evidence="1">
    <location>
        <begin position="96"/>
        <end position="128"/>
    </location>
</feature>
<dbReference type="Proteomes" id="UP000031668">
    <property type="component" value="Unassembled WGS sequence"/>
</dbReference>
<feature type="compositionally biased region" description="Basic and acidic residues" evidence="1">
    <location>
        <begin position="9"/>
        <end position="37"/>
    </location>
</feature>
<dbReference type="AlphaFoldDB" id="A0A0C2J7B2"/>
<evidence type="ECO:0000313" key="2">
    <source>
        <dbReference type="EMBL" id="KII65028.1"/>
    </source>
</evidence>
<feature type="compositionally biased region" description="Acidic residues" evidence="1">
    <location>
        <begin position="106"/>
        <end position="120"/>
    </location>
</feature>
<feature type="region of interest" description="Disordered" evidence="1">
    <location>
        <begin position="166"/>
        <end position="187"/>
    </location>
</feature>
<protein>
    <submittedName>
        <fullName evidence="2">Uncharacterized protein</fullName>
    </submittedName>
</protein>
<proteinExistence type="predicted"/>
<name>A0A0C2J7B2_THEKT</name>
<evidence type="ECO:0000256" key="1">
    <source>
        <dbReference type="SAM" id="MobiDB-lite"/>
    </source>
</evidence>